<evidence type="ECO:0000259" key="12">
    <source>
        <dbReference type="Pfam" id="PF25967"/>
    </source>
</evidence>
<evidence type="ECO:0000256" key="6">
    <source>
        <dbReference type="ARBA" id="ARBA00023136"/>
    </source>
</evidence>
<feature type="compositionally biased region" description="Low complexity" evidence="7">
    <location>
        <begin position="420"/>
        <end position="451"/>
    </location>
</feature>
<dbReference type="EMBL" id="BPQV01000018">
    <property type="protein sequence ID" value="GJE29697.1"/>
    <property type="molecule type" value="Genomic_DNA"/>
</dbReference>
<comment type="subcellular location">
    <subcellularLocation>
        <location evidence="1">Cell membrane</location>
    </subcellularLocation>
</comment>
<feature type="domain" description="Multidrug resistance protein MdtA-like alpha-helical hairpin" evidence="9">
    <location>
        <begin position="147"/>
        <end position="216"/>
    </location>
</feature>
<sequence>MNENSPIRRETAREYPTTAPAPVRRRRRLGRWILILLLLAGAGAAGYRFYETRMKGAGETQEARAPGGSGRGGHHGAPPQAVGIATIAAGDMPVILQGLGTVTPLATVTVRSQISGYLTEIGFREGQTVKRGDYLAQIDDRPYRALLAQYEGQLAKDQALLQNSKLDLQRYQTLNRQDSISKQNVDTQAALVKQNEGTVASDQALVDQQKLNIAYAHIVSPVDGRVGLRQVDQGNYITGASTNIVVVTQLHPISVVFTLPEDDVARVMKRLRAGAKLTVRAYDRGDQHEIATGTLDTVDNQIDTTTGTVKLRALFQNDDETLFPNQFVNAKLTVDTIRNAPLVPNSAILRGAPGTYVYLMQGDDKVSVRPIKISESDGLRTVVTEGLQPGDRVVTDGTDRLRDGASVRVTEGAGKPQRDAPAGNASAPGAAIPGTPAAASGAQPGAPSNPGEAKPAESSGTEGAPPAERKRNRHRAAQ</sequence>
<keyword evidence="4" id="KW-1003">Cell membrane</keyword>
<evidence type="ECO:0000256" key="1">
    <source>
        <dbReference type="ARBA" id="ARBA00004236"/>
    </source>
</evidence>
<proteinExistence type="inferred from homology"/>
<dbReference type="Gene3D" id="1.10.287.470">
    <property type="entry name" value="Helix hairpin bin"/>
    <property type="match status" value="1"/>
</dbReference>
<keyword evidence="8" id="KW-1133">Transmembrane helix</keyword>
<organism evidence="13 14">
    <name type="scientific">Methylobacterium organophilum</name>
    <dbReference type="NCBI Taxonomy" id="410"/>
    <lineage>
        <taxon>Bacteria</taxon>
        <taxon>Pseudomonadati</taxon>
        <taxon>Pseudomonadota</taxon>
        <taxon>Alphaproteobacteria</taxon>
        <taxon>Hyphomicrobiales</taxon>
        <taxon>Methylobacteriaceae</taxon>
        <taxon>Methylobacterium</taxon>
    </lineage>
</organism>
<evidence type="ECO:0000256" key="5">
    <source>
        <dbReference type="ARBA" id="ARBA00022519"/>
    </source>
</evidence>
<keyword evidence="6 8" id="KW-0472">Membrane</keyword>
<dbReference type="Gene3D" id="2.40.50.100">
    <property type="match status" value="1"/>
</dbReference>
<evidence type="ECO:0000256" key="8">
    <source>
        <dbReference type="SAM" id="Phobius"/>
    </source>
</evidence>
<dbReference type="NCBIfam" id="NF008589">
    <property type="entry name" value="PRK11556.1"/>
    <property type="match status" value="1"/>
</dbReference>
<evidence type="ECO:0000259" key="9">
    <source>
        <dbReference type="Pfam" id="PF25876"/>
    </source>
</evidence>
<dbReference type="Gene3D" id="2.40.30.170">
    <property type="match status" value="1"/>
</dbReference>
<evidence type="ECO:0000256" key="3">
    <source>
        <dbReference type="ARBA" id="ARBA00022448"/>
    </source>
</evidence>
<dbReference type="Proteomes" id="UP001055156">
    <property type="component" value="Unassembled WGS sequence"/>
</dbReference>
<keyword evidence="8" id="KW-0812">Transmembrane</keyword>
<evidence type="ECO:0000313" key="13">
    <source>
        <dbReference type="EMBL" id="GJE29697.1"/>
    </source>
</evidence>
<dbReference type="InterPro" id="IPR058626">
    <property type="entry name" value="MdtA-like_b-barrel"/>
</dbReference>
<comment type="caution">
    <text evidence="13">The sequence shown here is derived from an EMBL/GenBank/DDBJ whole genome shotgun (WGS) entry which is preliminary data.</text>
</comment>
<protein>
    <submittedName>
        <fullName evidence="13">Multidrug resistance protein MdtA</fullName>
    </submittedName>
</protein>
<dbReference type="Pfam" id="PF25944">
    <property type="entry name" value="Beta-barrel_RND"/>
    <property type="match status" value="1"/>
</dbReference>
<reference evidence="13" key="2">
    <citation type="submission" date="2021-08" db="EMBL/GenBank/DDBJ databases">
        <authorList>
            <person name="Tani A."/>
            <person name="Ola A."/>
            <person name="Ogura Y."/>
            <person name="Katsura K."/>
            <person name="Hayashi T."/>
        </authorList>
    </citation>
    <scope>NUCLEOTIDE SEQUENCE</scope>
    <source>
        <strain evidence="13">NBRC 15689</strain>
    </source>
</reference>
<dbReference type="InterPro" id="IPR058624">
    <property type="entry name" value="MdtA-like_HH"/>
</dbReference>
<feature type="region of interest" description="Disordered" evidence="7">
    <location>
        <begin position="389"/>
        <end position="478"/>
    </location>
</feature>
<dbReference type="InterPro" id="IPR058627">
    <property type="entry name" value="MdtA-like_C"/>
</dbReference>
<feature type="compositionally biased region" description="Basic and acidic residues" evidence="7">
    <location>
        <begin position="393"/>
        <end position="405"/>
    </location>
</feature>
<keyword evidence="14" id="KW-1185">Reference proteome</keyword>
<gene>
    <name evidence="13" type="primary">mdtA_9</name>
    <name evidence="13" type="ORF">LKMONMHP_4581</name>
</gene>
<dbReference type="InterPro" id="IPR006143">
    <property type="entry name" value="RND_pump_MFP"/>
</dbReference>
<evidence type="ECO:0000313" key="14">
    <source>
        <dbReference type="Proteomes" id="UP001055156"/>
    </source>
</evidence>
<keyword evidence="5" id="KW-0997">Cell inner membrane</keyword>
<name>A0ABQ4TDE0_METOR</name>
<dbReference type="NCBIfam" id="TIGR01730">
    <property type="entry name" value="RND_mfp"/>
    <property type="match status" value="1"/>
</dbReference>
<evidence type="ECO:0000256" key="7">
    <source>
        <dbReference type="SAM" id="MobiDB-lite"/>
    </source>
</evidence>
<evidence type="ECO:0000259" key="11">
    <source>
        <dbReference type="Pfam" id="PF25944"/>
    </source>
</evidence>
<feature type="transmembrane region" description="Helical" evidence="8">
    <location>
        <begin position="32"/>
        <end position="50"/>
    </location>
</feature>
<dbReference type="PANTHER" id="PTHR30469">
    <property type="entry name" value="MULTIDRUG RESISTANCE PROTEIN MDTA"/>
    <property type="match status" value="1"/>
</dbReference>
<keyword evidence="3" id="KW-0813">Transport</keyword>
<feature type="domain" description="Multidrug resistance protein MdtA-like C-terminal permuted SH3" evidence="12">
    <location>
        <begin position="339"/>
        <end position="400"/>
    </location>
</feature>
<dbReference type="Pfam" id="PF25967">
    <property type="entry name" value="RND-MFP_C"/>
    <property type="match status" value="1"/>
</dbReference>
<dbReference type="Pfam" id="PF25876">
    <property type="entry name" value="HH_MFP_RND"/>
    <property type="match status" value="1"/>
</dbReference>
<accession>A0ABQ4TDE0</accession>
<feature type="region of interest" description="Disordered" evidence="7">
    <location>
        <begin position="58"/>
        <end position="80"/>
    </location>
</feature>
<dbReference type="RefSeq" id="WP_238314789.1">
    <property type="nucleotide sequence ID" value="NZ_BPQV01000018.1"/>
</dbReference>
<feature type="domain" description="Multidrug resistance protein MdtA-like barrel-sandwich hybrid" evidence="10">
    <location>
        <begin position="107"/>
        <end position="249"/>
    </location>
</feature>
<feature type="domain" description="Multidrug resistance protein MdtA-like beta-barrel" evidence="11">
    <location>
        <begin position="252"/>
        <end position="336"/>
    </location>
</feature>
<dbReference type="PANTHER" id="PTHR30469:SF12">
    <property type="entry name" value="MULTIDRUG RESISTANCE PROTEIN MDTA"/>
    <property type="match status" value="1"/>
</dbReference>
<evidence type="ECO:0000256" key="4">
    <source>
        <dbReference type="ARBA" id="ARBA00022475"/>
    </source>
</evidence>
<dbReference type="InterPro" id="IPR058625">
    <property type="entry name" value="MdtA-like_BSH"/>
</dbReference>
<evidence type="ECO:0000259" key="10">
    <source>
        <dbReference type="Pfam" id="PF25917"/>
    </source>
</evidence>
<reference evidence="13" key="1">
    <citation type="journal article" date="2021" name="Front. Microbiol.">
        <title>Comprehensive Comparative Genomics and Phenotyping of Methylobacterium Species.</title>
        <authorList>
            <person name="Alessa O."/>
            <person name="Ogura Y."/>
            <person name="Fujitani Y."/>
            <person name="Takami H."/>
            <person name="Hayashi T."/>
            <person name="Sahin N."/>
            <person name="Tani A."/>
        </authorList>
    </citation>
    <scope>NUCLEOTIDE SEQUENCE</scope>
    <source>
        <strain evidence="13">NBRC 15689</strain>
    </source>
</reference>
<dbReference type="SUPFAM" id="SSF111369">
    <property type="entry name" value="HlyD-like secretion proteins"/>
    <property type="match status" value="1"/>
</dbReference>
<dbReference type="Gene3D" id="2.40.420.20">
    <property type="match status" value="1"/>
</dbReference>
<comment type="similarity">
    <text evidence="2">Belongs to the membrane fusion protein (MFP) (TC 8.A.1) family.</text>
</comment>
<dbReference type="Pfam" id="PF25917">
    <property type="entry name" value="BSH_RND"/>
    <property type="match status" value="1"/>
</dbReference>
<evidence type="ECO:0000256" key="2">
    <source>
        <dbReference type="ARBA" id="ARBA00009477"/>
    </source>
</evidence>